<dbReference type="FunFam" id="2.10.70.10:FF:000014">
    <property type="entry name" value="Membrane cofactor protein"/>
    <property type="match status" value="1"/>
</dbReference>
<comment type="caution">
    <text evidence="5">Lacks conserved residue(s) required for the propagation of feature annotation.</text>
</comment>
<dbReference type="PROSITE" id="PS50923">
    <property type="entry name" value="SUSHI"/>
    <property type="match status" value="3"/>
</dbReference>
<evidence type="ECO:0000256" key="2">
    <source>
        <dbReference type="ARBA" id="ARBA00022729"/>
    </source>
</evidence>
<dbReference type="EMBL" id="MU825898">
    <property type="protein sequence ID" value="KAJ7383511.1"/>
    <property type="molecule type" value="Genomic_DNA"/>
</dbReference>
<dbReference type="CDD" id="cd00033">
    <property type="entry name" value="CCP"/>
    <property type="match status" value="4"/>
</dbReference>
<keyword evidence="3" id="KW-0677">Repeat</keyword>
<comment type="caution">
    <text evidence="8">The sequence shown here is derived from an EMBL/GenBank/DDBJ whole genome shotgun (WGS) entry which is preliminary data.</text>
</comment>
<evidence type="ECO:0000256" key="5">
    <source>
        <dbReference type="PROSITE-ProRule" id="PRU00302"/>
    </source>
</evidence>
<keyword evidence="2 6" id="KW-0732">Signal</keyword>
<evidence type="ECO:0000256" key="3">
    <source>
        <dbReference type="ARBA" id="ARBA00022737"/>
    </source>
</evidence>
<proteinExistence type="predicted"/>
<dbReference type="SMART" id="SM00032">
    <property type="entry name" value="CCP"/>
    <property type="match status" value="5"/>
</dbReference>
<protein>
    <submittedName>
        <fullName evidence="8">CUB and sushi domain-containing protein 3</fullName>
    </submittedName>
</protein>
<dbReference type="Proteomes" id="UP001163046">
    <property type="component" value="Unassembled WGS sequence"/>
</dbReference>
<name>A0A9W9ZL27_9CNID</name>
<organism evidence="8 9">
    <name type="scientific">Desmophyllum pertusum</name>
    <dbReference type="NCBI Taxonomy" id="174260"/>
    <lineage>
        <taxon>Eukaryota</taxon>
        <taxon>Metazoa</taxon>
        <taxon>Cnidaria</taxon>
        <taxon>Anthozoa</taxon>
        <taxon>Hexacorallia</taxon>
        <taxon>Scleractinia</taxon>
        <taxon>Caryophylliina</taxon>
        <taxon>Caryophylliidae</taxon>
        <taxon>Desmophyllum</taxon>
    </lineage>
</organism>
<dbReference type="PANTHER" id="PTHR45656">
    <property type="entry name" value="PROTEIN CBR-CLEC-78"/>
    <property type="match status" value="1"/>
</dbReference>
<dbReference type="InterPro" id="IPR035976">
    <property type="entry name" value="Sushi/SCR/CCP_sf"/>
</dbReference>
<dbReference type="InterPro" id="IPR000436">
    <property type="entry name" value="Sushi_SCR_CCP_dom"/>
</dbReference>
<evidence type="ECO:0000259" key="7">
    <source>
        <dbReference type="PROSITE" id="PS50923"/>
    </source>
</evidence>
<feature type="disulfide bond" evidence="5">
    <location>
        <begin position="177"/>
        <end position="204"/>
    </location>
</feature>
<feature type="signal peptide" evidence="6">
    <location>
        <begin position="1"/>
        <end position="25"/>
    </location>
</feature>
<dbReference type="InterPro" id="IPR051277">
    <property type="entry name" value="SEZ6_CSMD_C4BPB_Regulators"/>
</dbReference>
<dbReference type="Gene3D" id="2.10.70.10">
    <property type="entry name" value="Complement Module, domain 1"/>
    <property type="match status" value="5"/>
</dbReference>
<evidence type="ECO:0000256" key="1">
    <source>
        <dbReference type="ARBA" id="ARBA00022659"/>
    </source>
</evidence>
<evidence type="ECO:0000256" key="6">
    <source>
        <dbReference type="SAM" id="SignalP"/>
    </source>
</evidence>
<dbReference type="SUPFAM" id="SSF57535">
    <property type="entry name" value="Complement control module/SCR domain"/>
    <property type="match status" value="5"/>
</dbReference>
<dbReference type="Pfam" id="PF00084">
    <property type="entry name" value="Sushi"/>
    <property type="match status" value="5"/>
</dbReference>
<reference evidence="8" key="1">
    <citation type="submission" date="2023-01" db="EMBL/GenBank/DDBJ databases">
        <title>Genome assembly of the deep-sea coral Lophelia pertusa.</title>
        <authorList>
            <person name="Herrera S."/>
            <person name="Cordes E."/>
        </authorList>
    </citation>
    <scope>NUCLEOTIDE SEQUENCE</scope>
    <source>
        <strain evidence="8">USNM1676648</strain>
        <tissue evidence="8">Polyp</tissue>
    </source>
</reference>
<feature type="chain" id="PRO_5040764625" evidence="6">
    <location>
        <begin position="26"/>
        <end position="375"/>
    </location>
</feature>
<dbReference type="AlphaFoldDB" id="A0A9W9ZL27"/>
<feature type="domain" description="Sushi" evidence="7">
    <location>
        <begin position="83"/>
        <end position="147"/>
    </location>
</feature>
<keyword evidence="4 5" id="KW-1015">Disulfide bond</keyword>
<feature type="domain" description="Sushi" evidence="7">
    <location>
        <begin position="266"/>
        <end position="322"/>
    </location>
</feature>
<evidence type="ECO:0000256" key="4">
    <source>
        <dbReference type="ARBA" id="ARBA00023157"/>
    </source>
</evidence>
<evidence type="ECO:0000313" key="8">
    <source>
        <dbReference type="EMBL" id="KAJ7383511.1"/>
    </source>
</evidence>
<dbReference type="PANTHER" id="PTHR45656:SF4">
    <property type="entry name" value="PROTEIN CBR-CLEC-78"/>
    <property type="match status" value="1"/>
</dbReference>
<accession>A0A9W9ZL27</accession>
<keyword evidence="1 5" id="KW-0768">Sushi</keyword>
<feature type="disulfide bond" evidence="5">
    <location>
        <begin position="118"/>
        <end position="145"/>
    </location>
</feature>
<keyword evidence="9" id="KW-1185">Reference proteome</keyword>
<evidence type="ECO:0000313" key="9">
    <source>
        <dbReference type="Proteomes" id="UP001163046"/>
    </source>
</evidence>
<feature type="domain" description="Sushi" evidence="7">
    <location>
        <begin position="149"/>
        <end position="206"/>
    </location>
</feature>
<sequence>MAAISALRLTSLTALYCLFLPFVRGDACGDPPGIVHGKVQIKSNANNVTAYYTCDQGFVNVGTEELICLSSGKWKKAKINCVPACHPPPVPPNAVIKGFRFSKPSLKYAQGNMVFYSCKPGYRRLAGRVFIECLGRRWTKVTFTCVASKKCRNPEVPTNGEKLGSDFSVGKRVRYLCDNGFDLHGAAVIECLTNRTWNERVPFCKVVDCGSLPDPVHGKKTKETRTTFGGKAVFICKRKRYSMIGSKSRVCQANGEWSGKTVVCKAPCSDPGIPSGGRRIGNNFRHGKKVRFRCHESLKIQGPRRMICYDGTWSDRIPKCLPPSQIIQSAVCGVKVALNEWLVVLQVSMECGPGRLACIDLRKRLEKSSFSVVQL</sequence>
<gene>
    <name evidence="8" type="primary">CSMD3_2</name>
    <name evidence="8" type="ORF">OS493_027677</name>
</gene>
<dbReference type="OrthoDB" id="6127264at2759"/>